<protein>
    <submittedName>
        <fullName evidence="6">Ferredoxin</fullName>
    </submittedName>
</protein>
<feature type="domain" description="4Fe-4S ferredoxin-type" evidence="5">
    <location>
        <begin position="127"/>
        <end position="154"/>
    </location>
</feature>
<dbReference type="CDD" id="cd10549">
    <property type="entry name" value="MtMvhB_like"/>
    <property type="match status" value="1"/>
</dbReference>
<dbReference type="GO" id="GO:0046872">
    <property type="term" value="F:metal ion binding"/>
    <property type="evidence" value="ECO:0007669"/>
    <property type="project" value="UniProtKB-KW"/>
</dbReference>
<dbReference type="Proteomes" id="UP000095468">
    <property type="component" value="Unassembled WGS sequence"/>
</dbReference>
<feature type="domain" description="4Fe-4S ferredoxin-type" evidence="5">
    <location>
        <begin position="97"/>
        <end position="125"/>
    </location>
</feature>
<dbReference type="InterPro" id="IPR050572">
    <property type="entry name" value="Fe-S_Ferredoxin"/>
</dbReference>
<dbReference type="Pfam" id="PF12838">
    <property type="entry name" value="Fer4_7"/>
    <property type="match status" value="2"/>
</dbReference>
<dbReference type="SUPFAM" id="SSF54862">
    <property type="entry name" value="4Fe-4S ferredoxins"/>
    <property type="match status" value="2"/>
</dbReference>
<name>A0A173WKL9_9ACTN</name>
<dbReference type="AlphaFoldDB" id="A0A173WKL9"/>
<evidence type="ECO:0000256" key="2">
    <source>
        <dbReference type="ARBA" id="ARBA00022723"/>
    </source>
</evidence>
<reference evidence="6 7" key="1">
    <citation type="submission" date="2015-09" db="EMBL/GenBank/DDBJ databases">
        <authorList>
            <consortium name="Pathogen Informatics"/>
        </authorList>
    </citation>
    <scope>NUCLEOTIDE SEQUENCE [LARGE SCALE GENOMIC DNA]</scope>
    <source>
        <strain evidence="6 7">2789STDY5608823</strain>
    </source>
</reference>
<evidence type="ECO:0000313" key="7">
    <source>
        <dbReference type="Proteomes" id="UP000095468"/>
    </source>
</evidence>
<sequence>MAKSIQHNVAYVACGSGCASAGGDARCSEGCIGCGACVTACPYGAIALVDGIARVDRSKCTGCGLCGMACPQRVIAFVPGYQNILVRCNNTDKGAIARKICDTSCIGCGMCAKKCPAGAIRIEDNCAHIDGVDCLSCGMCAVVCPHGAIHDRTGIAAGV</sequence>
<keyword evidence="1" id="KW-0004">4Fe-4S</keyword>
<dbReference type="EMBL" id="CYYP01000001">
    <property type="protein sequence ID" value="CUN38925.1"/>
    <property type="molecule type" value="Genomic_DNA"/>
</dbReference>
<evidence type="ECO:0000256" key="3">
    <source>
        <dbReference type="ARBA" id="ARBA00023004"/>
    </source>
</evidence>
<dbReference type="InterPro" id="IPR017900">
    <property type="entry name" value="4Fe4S_Fe_S_CS"/>
</dbReference>
<dbReference type="GO" id="GO:0051539">
    <property type="term" value="F:4 iron, 4 sulfur cluster binding"/>
    <property type="evidence" value="ECO:0007669"/>
    <property type="project" value="UniProtKB-KW"/>
</dbReference>
<dbReference type="InterPro" id="IPR017896">
    <property type="entry name" value="4Fe4S_Fe-S-bd"/>
</dbReference>
<dbReference type="PROSITE" id="PS00198">
    <property type="entry name" value="4FE4S_FER_1"/>
    <property type="match status" value="3"/>
</dbReference>
<keyword evidence="4" id="KW-0411">Iron-sulfur</keyword>
<feature type="domain" description="4Fe-4S ferredoxin-type" evidence="5">
    <location>
        <begin position="51"/>
        <end position="80"/>
    </location>
</feature>
<keyword evidence="2" id="KW-0479">Metal-binding</keyword>
<dbReference type="PROSITE" id="PS51379">
    <property type="entry name" value="4FE4S_FER_2"/>
    <property type="match status" value="4"/>
</dbReference>
<dbReference type="RefSeq" id="WP_055285180.1">
    <property type="nucleotide sequence ID" value="NZ_CYYP01000001.1"/>
</dbReference>
<proteinExistence type="predicted"/>
<dbReference type="PANTHER" id="PTHR43687:SF1">
    <property type="entry name" value="FERREDOXIN III"/>
    <property type="match status" value="1"/>
</dbReference>
<accession>A0A173WKL9</accession>
<evidence type="ECO:0000259" key="5">
    <source>
        <dbReference type="PROSITE" id="PS51379"/>
    </source>
</evidence>
<organism evidence="6 7">
    <name type="scientific">Collinsella aerofaciens</name>
    <dbReference type="NCBI Taxonomy" id="74426"/>
    <lineage>
        <taxon>Bacteria</taxon>
        <taxon>Bacillati</taxon>
        <taxon>Actinomycetota</taxon>
        <taxon>Coriobacteriia</taxon>
        <taxon>Coriobacteriales</taxon>
        <taxon>Coriobacteriaceae</taxon>
        <taxon>Collinsella</taxon>
    </lineage>
</organism>
<evidence type="ECO:0000313" key="6">
    <source>
        <dbReference type="EMBL" id="CUN38925.1"/>
    </source>
</evidence>
<keyword evidence="3" id="KW-0408">Iron</keyword>
<dbReference type="Gene3D" id="3.30.70.20">
    <property type="match status" value="3"/>
</dbReference>
<feature type="domain" description="4Fe-4S ferredoxin-type" evidence="5">
    <location>
        <begin position="23"/>
        <end position="50"/>
    </location>
</feature>
<gene>
    <name evidence="6" type="ORF">ERS852381_00129</name>
</gene>
<dbReference type="PANTHER" id="PTHR43687">
    <property type="entry name" value="ADENYLYLSULFATE REDUCTASE, BETA SUBUNIT"/>
    <property type="match status" value="1"/>
</dbReference>
<evidence type="ECO:0000256" key="4">
    <source>
        <dbReference type="ARBA" id="ARBA00023014"/>
    </source>
</evidence>
<evidence type="ECO:0000256" key="1">
    <source>
        <dbReference type="ARBA" id="ARBA00022485"/>
    </source>
</evidence>